<comment type="catalytic activity">
    <reaction evidence="8 9">
        <text>hydroxymethylbilane = uroporphyrinogen III + H2O</text>
        <dbReference type="Rhea" id="RHEA:18965"/>
        <dbReference type="ChEBI" id="CHEBI:15377"/>
        <dbReference type="ChEBI" id="CHEBI:57308"/>
        <dbReference type="ChEBI" id="CHEBI:57845"/>
        <dbReference type="EC" id="4.2.1.75"/>
    </reaction>
</comment>
<gene>
    <name evidence="11" type="ORF">EYC82_10965</name>
</gene>
<dbReference type="EC" id="4.2.1.75" evidence="3 9"/>
<dbReference type="PANTHER" id="PTHR38042">
    <property type="entry name" value="UROPORPHYRINOGEN-III SYNTHASE, CHLOROPLASTIC"/>
    <property type="match status" value="1"/>
</dbReference>
<evidence type="ECO:0000256" key="4">
    <source>
        <dbReference type="ARBA" id="ARBA00023239"/>
    </source>
</evidence>
<comment type="similarity">
    <text evidence="2 9">Belongs to the uroporphyrinogen-III synthase family.</text>
</comment>
<sequence length="256" mass="27981">MADDVPCVLVTRPAGAAADTLCEALKSEGYQAYSQPLLTLRALTDIPPKQRGFLQRLDEYQHVIFVSTNAVRFGMEQVEMYWPQLPTGMRCYAVGEATARCLAGFGIEALTPDREMSSEGLLAMPALQAVDGQRVLIIKGEGGRDTLRSELTSRGSRVDELACYRRGPPEVSGEVLLRQLSDWDIDIILVSSGEGLSNLRLLLTRAETTKLTVIVPSQRVARMALEAGCREVLVADNASDAAMLRALEDWLHSTGE</sequence>
<dbReference type="InterPro" id="IPR036108">
    <property type="entry name" value="4pyrrol_syn_uPrphyn_synt_sf"/>
</dbReference>
<evidence type="ECO:0000256" key="2">
    <source>
        <dbReference type="ARBA" id="ARBA00008133"/>
    </source>
</evidence>
<evidence type="ECO:0000256" key="5">
    <source>
        <dbReference type="ARBA" id="ARBA00023244"/>
    </source>
</evidence>
<dbReference type="Proteomes" id="UP001143304">
    <property type="component" value="Unassembled WGS sequence"/>
</dbReference>
<evidence type="ECO:0000256" key="8">
    <source>
        <dbReference type="ARBA" id="ARBA00048617"/>
    </source>
</evidence>
<evidence type="ECO:0000313" key="11">
    <source>
        <dbReference type="EMBL" id="MCX2977874.1"/>
    </source>
</evidence>
<evidence type="ECO:0000313" key="12">
    <source>
        <dbReference type="Proteomes" id="UP001143304"/>
    </source>
</evidence>
<evidence type="ECO:0000256" key="1">
    <source>
        <dbReference type="ARBA" id="ARBA00004772"/>
    </source>
</evidence>
<accession>A0ABT3T6G5</accession>
<dbReference type="InterPro" id="IPR003754">
    <property type="entry name" value="4pyrrol_synth_uPrphyn_synth"/>
</dbReference>
<keyword evidence="5 9" id="KW-0627">Porphyrin biosynthesis</keyword>
<protein>
    <recommendedName>
        <fullName evidence="7 9">Uroporphyrinogen-III synthase</fullName>
        <ecNumber evidence="3 9">4.2.1.75</ecNumber>
    </recommendedName>
</protein>
<dbReference type="PANTHER" id="PTHR38042:SF1">
    <property type="entry name" value="UROPORPHYRINOGEN-III SYNTHASE, CHLOROPLASTIC"/>
    <property type="match status" value="1"/>
</dbReference>
<comment type="function">
    <text evidence="6 9">Catalyzes cyclization of the linear tetrapyrrole, hydroxymethylbilane, to the macrocyclic uroporphyrinogen III.</text>
</comment>
<evidence type="ECO:0000256" key="9">
    <source>
        <dbReference type="RuleBase" id="RU366031"/>
    </source>
</evidence>
<reference evidence="11" key="1">
    <citation type="submission" date="2019-02" db="EMBL/GenBank/DDBJ databases">
        <authorList>
            <person name="Li S.-H."/>
        </authorList>
    </citation>
    <scope>NUCLEOTIDE SEQUENCE</scope>
    <source>
        <strain evidence="11">IMCC11814</strain>
    </source>
</reference>
<dbReference type="RefSeq" id="WP_279249581.1">
    <property type="nucleotide sequence ID" value="NZ_SHNO01000001.1"/>
</dbReference>
<feature type="domain" description="Tetrapyrrole biosynthesis uroporphyrinogen III synthase" evidence="10">
    <location>
        <begin position="20"/>
        <end position="244"/>
    </location>
</feature>
<name>A0ABT3T6G5_9GAMM</name>
<proteinExistence type="inferred from homology"/>
<keyword evidence="4 9" id="KW-0456">Lyase</keyword>
<evidence type="ECO:0000256" key="7">
    <source>
        <dbReference type="ARBA" id="ARBA00040167"/>
    </source>
</evidence>
<dbReference type="InterPro" id="IPR039793">
    <property type="entry name" value="UROS/Hem4"/>
</dbReference>
<evidence type="ECO:0000259" key="10">
    <source>
        <dbReference type="Pfam" id="PF02602"/>
    </source>
</evidence>
<comment type="pathway">
    <text evidence="1 9">Porphyrin-containing compound metabolism; protoporphyrin-IX biosynthesis; coproporphyrinogen-III from 5-aminolevulinate: step 3/4.</text>
</comment>
<dbReference type="CDD" id="cd06578">
    <property type="entry name" value="HemD"/>
    <property type="match status" value="1"/>
</dbReference>
<dbReference type="Pfam" id="PF02602">
    <property type="entry name" value="HEM4"/>
    <property type="match status" value="1"/>
</dbReference>
<organism evidence="11 12">
    <name type="scientific">Candidatus Marimicrobium litorale</name>
    <dbReference type="NCBI Taxonomy" id="2518991"/>
    <lineage>
        <taxon>Bacteria</taxon>
        <taxon>Pseudomonadati</taxon>
        <taxon>Pseudomonadota</taxon>
        <taxon>Gammaproteobacteria</taxon>
        <taxon>Cellvibrionales</taxon>
        <taxon>Halieaceae</taxon>
        <taxon>Marimicrobium</taxon>
    </lineage>
</organism>
<dbReference type="EMBL" id="SHNO01000001">
    <property type="protein sequence ID" value="MCX2977874.1"/>
    <property type="molecule type" value="Genomic_DNA"/>
</dbReference>
<comment type="caution">
    <text evidence="11">The sequence shown here is derived from an EMBL/GenBank/DDBJ whole genome shotgun (WGS) entry which is preliminary data.</text>
</comment>
<dbReference type="SUPFAM" id="SSF69618">
    <property type="entry name" value="HemD-like"/>
    <property type="match status" value="1"/>
</dbReference>
<evidence type="ECO:0000256" key="3">
    <source>
        <dbReference type="ARBA" id="ARBA00013109"/>
    </source>
</evidence>
<dbReference type="Gene3D" id="3.40.50.10090">
    <property type="match status" value="2"/>
</dbReference>
<evidence type="ECO:0000256" key="6">
    <source>
        <dbReference type="ARBA" id="ARBA00037589"/>
    </source>
</evidence>
<keyword evidence="12" id="KW-1185">Reference proteome</keyword>